<dbReference type="GO" id="GO:0004550">
    <property type="term" value="F:nucleoside diphosphate kinase activity"/>
    <property type="evidence" value="ECO:0007669"/>
    <property type="project" value="UniProtKB-EC"/>
</dbReference>
<evidence type="ECO:0000256" key="6">
    <source>
        <dbReference type="ARBA" id="ARBA00022777"/>
    </source>
</evidence>
<organism evidence="9 10">
    <name type="scientific">Nanobsidianus stetteri</name>
    <dbReference type="NCBI Taxonomy" id="1294122"/>
    <lineage>
        <taxon>Archaea</taxon>
        <taxon>Nanobdellota</taxon>
        <taxon>Candidatus Nanoarchaeia</taxon>
        <taxon>Nanoarchaeales</taxon>
        <taxon>Nanopusillaceae</taxon>
        <taxon>Candidatus Nanobsidianus</taxon>
    </lineage>
</organism>
<name>R1G8Z1_NANST</name>
<keyword evidence="4" id="KW-0597">Phosphoprotein</keyword>
<evidence type="ECO:0000256" key="1">
    <source>
        <dbReference type="ARBA" id="ARBA00001946"/>
    </source>
</evidence>
<dbReference type="EC" id="2.7.4.6" evidence="3"/>
<comment type="cofactor">
    <cofactor evidence="1">
        <name>Mg(2+)</name>
        <dbReference type="ChEBI" id="CHEBI:18420"/>
    </cofactor>
</comment>
<dbReference type="PANTHER" id="PTHR11349">
    <property type="entry name" value="NUCLEOSIDE DIPHOSPHATE KINASE"/>
    <property type="match status" value="1"/>
</dbReference>
<dbReference type="Pfam" id="PF00334">
    <property type="entry name" value="NDK"/>
    <property type="match status" value="2"/>
</dbReference>
<dbReference type="EMBL" id="APJZ01000005">
    <property type="protein sequence ID" value="EOD42314.1"/>
    <property type="molecule type" value="Genomic_DNA"/>
</dbReference>
<dbReference type="AlphaFoldDB" id="R1G8Z1"/>
<evidence type="ECO:0000256" key="4">
    <source>
        <dbReference type="ARBA" id="ARBA00022553"/>
    </source>
</evidence>
<comment type="caution">
    <text evidence="9">The sequence shown here is derived from an EMBL/GenBank/DDBJ whole genome shotgun (WGS) entry which is preliminary data.</text>
</comment>
<gene>
    <name evidence="9" type="ORF">Nst1_574</name>
</gene>
<proteinExistence type="inferred from homology"/>
<dbReference type="SUPFAM" id="SSF54919">
    <property type="entry name" value="Nucleoside diphosphate kinase, NDK"/>
    <property type="match status" value="1"/>
</dbReference>
<evidence type="ECO:0000259" key="8">
    <source>
        <dbReference type="SMART" id="SM00562"/>
    </source>
</evidence>
<dbReference type="PATRIC" id="fig|1294122.7.peg.557"/>
<reference evidence="9 10" key="1">
    <citation type="submission" date="2013-02" db="EMBL/GenBank/DDBJ databases">
        <title>Insights into archaeal evolution and symbiosis from the genomes of a Nanoarchaeon and its crenarchaeal host from Yellowstone National Park.</title>
        <authorList>
            <person name="Podar M."/>
            <person name="Makarova K.S."/>
            <person name="Graham D.E."/>
            <person name="Wolf Y.I."/>
            <person name="Koonin E.V."/>
            <person name="Reysenbach A.-L."/>
        </authorList>
    </citation>
    <scope>NUCLEOTIDE SEQUENCE [LARGE SCALE GENOMIC DNA]</scope>
</reference>
<evidence type="ECO:0000256" key="2">
    <source>
        <dbReference type="ARBA" id="ARBA00008142"/>
    </source>
</evidence>
<accession>R1G8Z1</accession>
<keyword evidence="5 9" id="KW-0808">Transferase</keyword>
<evidence type="ECO:0000313" key="9">
    <source>
        <dbReference type="EMBL" id="EOD42314.1"/>
    </source>
</evidence>
<evidence type="ECO:0000313" key="10">
    <source>
        <dbReference type="Proteomes" id="UP000053279"/>
    </source>
</evidence>
<evidence type="ECO:0000256" key="5">
    <source>
        <dbReference type="ARBA" id="ARBA00022679"/>
    </source>
</evidence>
<dbReference type="CDD" id="cd04413">
    <property type="entry name" value="NDPk_I"/>
    <property type="match status" value="1"/>
</dbReference>
<dbReference type="Proteomes" id="UP000053279">
    <property type="component" value="Unassembled WGS sequence"/>
</dbReference>
<dbReference type="InterPro" id="IPR034907">
    <property type="entry name" value="NDK-like_dom"/>
</dbReference>
<comment type="caution">
    <text evidence="7">Lacks conserved residue(s) required for the propagation of feature annotation.</text>
</comment>
<keyword evidence="6 9" id="KW-0418">Kinase</keyword>
<dbReference type="SMART" id="SM00562">
    <property type="entry name" value="NDK"/>
    <property type="match status" value="1"/>
</dbReference>
<dbReference type="InterPro" id="IPR036850">
    <property type="entry name" value="NDK-like_dom_sf"/>
</dbReference>
<sequence>MNGKHLIQKTLVVLKPDSVKRGIIGEIISRFEKAGLKIMGLKMIKLTREQAEQFYYADEKWLESVGNKTIARYKEMGLDPIKEFGTDDPKKIGSIIRGWLIDFITSSPVVAIVLEGVNCVEEVRKLVGPTEPLKAPPGTIRGDYAHVSIAYANWNKIVLRNVVHASETEKDAEREISIIFKPEEIYNYERNIEEVIY</sequence>
<evidence type="ECO:0000256" key="3">
    <source>
        <dbReference type="ARBA" id="ARBA00012966"/>
    </source>
</evidence>
<protein>
    <recommendedName>
        <fullName evidence="3">nucleoside-diphosphate kinase</fullName>
        <ecNumber evidence="3">2.7.4.6</ecNumber>
    </recommendedName>
</protein>
<feature type="domain" description="Nucleoside diphosphate kinase-like" evidence="8">
    <location>
        <begin position="7"/>
        <end position="187"/>
    </location>
</feature>
<keyword evidence="10" id="KW-1185">Reference proteome</keyword>
<comment type="similarity">
    <text evidence="2 7">Belongs to the NDK family.</text>
</comment>
<dbReference type="PROSITE" id="PS51374">
    <property type="entry name" value="NDPK_LIKE"/>
    <property type="match status" value="1"/>
</dbReference>
<evidence type="ECO:0000256" key="7">
    <source>
        <dbReference type="PROSITE-ProRule" id="PRU00706"/>
    </source>
</evidence>
<dbReference type="Gene3D" id="3.30.70.141">
    <property type="entry name" value="Nucleoside diphosphate kinase-like domain"/>
    <property type="match status" value="1"/>
</dbReference>